<dbReference type="InterPro" id="IPR009078">
    <property type="entry name" value="Ferritin-like_SF"/>
</dbReference>
<dbReference type="PIRSF" id="PIRSF005900">
    <property type="entry name" value="Dps"/>
    <property type="match status" value="1"/>
</dbReference>
<dbReference type="eggNOG" id="COG0783">
    <property type="taxonomic scope" value="Bacteria"/>
</dbReference>
<organism evidence="4 5">
    <name type="scientific">Mycoplasmopsis alligatoris A21JP2</name>
    <dbReference type="NCBI Taxonomy" id="747682"/>
    <lineage>
        <taxon>Bacteria</taxon>
        <taxon>Bacillati</taxon>
        <taxon>Mycoplasmatota</taxon>
        <taxon>Mycoplasmoidales</taxon>
        <taxon>Metamycoplasmataceae</taxon>
        <taxon>Mycoplasmopsis</taxon>
    </lineage>
</organism>
<dbReference type="AlphaFoldDB" id="D4XWP1"/>
<comment type="caution">
    <text evidence="4">The sequence shown here is derived from an EMBL/GenBank/DDBJ whole genome shotgun (WGS) entry which is preliminary data.</text>
</comment>
<dbReference type="Gene3D" id="1.20.1260.10">
    <property type="match status" value="1"/>
</dbReference>
<reference evidence="4 5" key="1">
    <citation type="submission" date="2010-03" db="EMBL/GenBank/DDBJ databases">
        <authorList>
            <person name="Glass J.I."/>
            <person name="Benders G.A."/>
            <person name="Durkin A.S."/>
            <person name="Farmerie W.G."/>
            <person name="Hlavinka K."/>
            <person name="Hostetler J."/>
            <person name="Jackson J."/>
            <person name="May M.A."/>
            <person name="Miller R.H."/>
            <person name="Paralanov V."/>
            <person name="Radune D."/>
            <person name="Szczypinski B."/>
            <person name="Brown D.R."/>
        </authorList>
    </citation>
    <scope>NUCLEOTIDE SEQUENCE [LARGE SCALE GENOMIC DNA]</scope>
    <source>
        <strain evidence="4 5">A21JP2</strain>
    </source>
</reference>
<evidence type="ECO:0000256" key="2">
    <source>
        <dbReference type="RuleBase" id="RU003875"/>
    </source>
</evidence>
<comment type="similarity">
    <text evidence="1 2">Belongs to the Dps family.</text>
</comment>
<evidence type="ECO:0000313" key="5">
    <source>
        <dbReference type="Proteomes" id="UP000004757"/>
    </source>
</evidence>
<gene>
    <name evidence="4" type="ORF">MALL_0387</name>
</gene>
<dbReference type="PANTHER" id="PTHR42932">
    <property type="entry name" value="GENERAL STRESS PROTEIN 20U"/>
    <property type="match status" value="1"/>
</dbReference>
<name>D4XWP1_9BACT</name>
<accession>D4XWP1</accession>
<dbReference type="InterPro" id="IPR008331">
    <property type="entry name" value="Ferritin_DPS_dom"/>
</dbReference>
<protein>
    <recommendedName>
        <fullName evidence="3">Ferritin/DPS domain-containing protein</fullName>
    </recommendedName>
</protein>
<dbReference type="SUPFAM" id="SSF47240">
    <property type="entry name" value="Ferritin-like"/>
    <property type="match status" value="1"/>
</dbReference>
<dbReference type="InterPro" id="IPR023188">
    <property type="entry name" value="DPS_DNA-bd_CS"/>
</dbReference>
<evidence type="ECO:0000313" key="4">
    <source>
        <dbReference type="EMBL" id="EFF41117.1"/>
    </source>
</evidence>
<dbReference type="GO" id="GO:0008199">
    <property type="term" value="F:ferric iron binding"/>
    <property type="evidence" value="ECO:0007669"/>
    <property type="project" value="InterPro"/>
</dbReference>
<dbReference type="GO" id="GO:0016722">
    <property type="term" value="F:oxidoreductase activity, acting on metal ions"/>
    <property type="evidence" value="ECO:0007669"/>
    <property type="project" value="InterPro"/>
</dbReference>
<dbReference type="InterPro" id="IPR002177">
    <property type="entry name" value="DPS_DNA-bd"/>
</dbReference>
<evidence type="ECO:0000259" key="3">
    <source>
        <dbReference type="Pfam" id="PF00210"/>
    </source>
</evidence>
<dbReference type="OrthoDB" id="9797023at2"/>
<dbReference type="Proteomes" id="UP000004757">
    <property type="component" value="Unassembled WGS sequence"/>
</dbReference>
<dbReference type="PROSITE" id="PS00818">
    <property type="entry name" value="DPS_1"/>
    <property type="match status" value="1"/>
</dbReference>
<keyword evidence="5" id="KW-1185">Reference proteome</keyword>
<proteinExistence type="inferred from homology"/>
<feature type="domain" description="Ferritin/DPS" evidence="3">
    <location>
        <begin position="6"/>
        <end position="134"/>
    </location>
</feature>
<dbReference type="RefSeq" id="WP_005683723.1">
    <property type="nucleotide sequence ID" value="NZ_ADNC01000027.1"/>
</dbReference>
<evidence type="ECO:0000256" key="1">
    <source>
        <dbReference type="ARBA" id="ARBA00009497"/>
    </source>
</evidence>
<dbReference type="CDD" id="cd01043">
    <property type="entry name" value="DPS"/>
    <property type="match status" value="1"/>
</dbReference>
<dbReference type="PRINTS" id="PR01346">
    <property type="entry name" value="HELNAPAPROT"/>
</dbReference>
<dbReference type="STRING" id="747682.MALL_0387"/>
<dbReference type="Pfam" id="PF00210">
    <property type="entry name" value="Ferritin"/>
    <property type="match status" value="1"/>
</dbReference>
<dbReference type="InterPro" id="IPR012347">
    <property type="entry name" value="Ferritin-like"/>
</dbReference>
<dbReference type="PANTHER" id="PTHR42932:SF1">
    <property type="entry name" value="GENERAL STRESS PROTEIN 20U"/>
    <property type="match status" value="1"/>
</dbReference>
<dbReference type="EMBL" id="ADNC01000027">
    <property type="protein sequence ID" value="EFF41117.1"/>
    <property type="molecule type" value="Genomic_DNA"/>
</dbReference>
<sequence length="139" mass="16154">MNKLNYLYTLQASLSVLSLKIKNAHWHLQGETFFEVHEELDKLHEEVSSFTDEVAEKLVMFDMLALGSYQEVLKQSLVSEVEAKHWSVKEVSTTFAHDLKVVLDFIGTLENIDFRVQPVLDEIVLMLHKKVWMFSKLSK</sequence>